<proteinExistence type="predicted"/>
<evidence type="ECO:0000256" key="1">
    <source>
        <dbReference type="SAM" id="MobiDB-lite"/>
    </source>
</evidence>
<protein>
    <recommendedName>
        <fullName evidence="5">DUF4878 domain-containing protein</fullName>
    </recommendedName>
</protein>
<keyword evidence="2" id="KW-0472">Membrane</keyword>
<sequence>MTFPPGPQDPWSSAPPQPYGVPQQPGTPHPSAVPGQPYGGPPPYQASAPYGYGYGTPAPYGYGTPPPGRNNNKRTALIVGGIGGAVILLVVIVMVFAMGTGSSSDERAIKQVFGDIGKTGSASASMKYFCAEDQQMMKKYESSMPEDFDADFPEATGRPDSVELTDVKVDGDRAAATVITDGEPDGSAYFRKEDGDWKLCMAEDPKLAPRP</sequence>
<gene>
    <name evidence="3" type="ORF">ABFW12_09530</name>
</gene>
<organism evidence="3 4">
    <name type="scientific">Mycolicibacterium porcinum</name>
    <dbReference type="NCBI Taxonomy" id="39693"/>
    <lineage>
        <taxon>Bacteria</taxon>
        <taxon>Bacillati</taxon>
        <taxon>Actinomycetota</taxon>
        <taxon>Actinomycetes</taxon>
        <taxon>Mycobacteriales</taxon>
        <taxon>Mycobacteriaceae</taxon>
        <taxon>Mycolicibacterium</taxon>
    </lineage>
</organism>
<dbReference type="Proteomes" id="UP001558474">
    <property type="component" value="Unassembled WGS sequence"/>
</dbReference>
<feature type="compositionally biased region" description="Pro residues" evidence="1">
    <location>
        <begin position="1"/>
        <end position="19"/>
    </location>
</feature>
<dbReference type="EMBL" id="JBDLOU010000015">
    <property type="protein sequence ID" value="MEX3738478.1"/>
    <property type="molecule type" value="Genomic_DNA"/>
</dbReference>
<keyword evidence="2" id="KW-1133">Transmembrane helix</keyword>
<evidence type="ECO:0008006" key="5">
    <source>
        <dbReference type="Google" id="ProtNLM"/>
    </source>
</evidence>
<feature type="transmembrane region" description="Helical" evidence="2">
    <location>
        <begin position="76"/>
        <end position="97"/>
    </location>
</feature>
<evidence type="ECO:0000256" key="2">
    <source>
        <dbReference type="SAM" id="Phobius"/>
    </source>
</evidence>
<keyword evidence="2" id="KW-0812">Transmembrane</keyword>
<reference evidence="3 4" key="1">
    <citation type="submission" date="2024-04" db="EMBL/GenBank/DDBJ databases">
        <title>Genomic Markers of Mycobacteria.</title>
        <authorList>
            <person name="Soliman M.S."/>
            <person name="Elkholy A."/>
            <person name="Soliman N.S."/>
            <person name="Abbas A."/>
            <person name="Khayrat S."/>
            <person name="Shawky S."/>
        </authorList>
    </citation>
    <scope>NUCLEOTIDE SEQUENCE [LARGE SCALE GENOMIC DNA]</scope>
    <source>
        <strain evidence="3 4">Egy-CU-AM5</strain>
    </source>
</reference>
<keyword evidence="4" id="KW-1185">Reference proteome</keyword>
<comment type="caution">
    <text evidence="3">The sequence shown here is derived from an EMBL/GenBank/DDBJ whole genome shotgun (WGS) entry which is preliminary data.</text>
</comment>
<accession>A0ABV3VEF7</accession>
<evidence type="ECO:0000313" key="4">
    <source>
        <dbReference type="Proteomes" id="UP001558474"/>
    </source>
</evidence>
<evidence type="ECO:0000313" key="3">
    <source>
        <dbReference type="EMBL" id="MEX3738478.1"/>
    </source>
</evidence>
<name>A0ABV3VEF7_9MYCO</name>
<feature type="region of interest" description="Disordered" evidence="1">
    <location>
        <begin position="1"/>
        <end position="45"/>
    </location>
</feature>
<dbReference type="RefSeq" id="WP_131816130.1">
    <property type="nucleotide sequence ID" value="NZ_JAQYXM010000001.1"/>
</dbReference>